<dbReference type="GO" id="GO:0005543">
    <property type="term" value="F:phospholipid binding"/>
    <property type="evidence" value="ECO:0007669"/>
    <property type="project" value="TreeGrafter"/>
</dbReference>
<evidence type="ECO:0000256" key="2">
    <source>
        <dbReference type="SAM" id="SignalP"/>
    </source>
</evidence>
<name>A0A1J7IQJ9_9PEZI</name>
<dbReference type="OrthoDB" id="2506647at2759"/>
<feature type="compositionally biased region" description="Low complexity" evidence="1">
    <location>
        <begin position="226"/>
        <end position="239"/>
    </location>
</feature>
<dbReference type="GO" id="GO:0030414">
    <property type="term" value="F:peptidase inhibitor activity"/>
    <property type="evidence" value="ECO:0007669"/>
    <property type="project" value="TreeGrafter"/>
</dbReference>
<feature type="chain" id="PRO_5012701507" evidence="2">
    <location>
        <begin position="20"/>
        <end position="266"/>
    </location>
</feature>
<evidence type="ECO:0000256" key="1">
    <source>
        <dbReference type="SAM" id="MobiDB-lite"/>
    </source>
</evidence>
<dbReference type="STRING" id="1408157.A0A1J7IQJ9"/>
<accession>A0A1J7IQJ9</accession>
<dbReference type="Pfam" id="PF01161">
    <property type="entry name" value="PBP"/>
    <property type="match status" value="1"/>
</dbReference>
<organism evidence="3 4">
    <name type="scientific">Coniochaeta ligniaria NRRL 30616</name>
    <dbReference type="NCBI Taxonomy" id="1408157"/>
    <lineage>
        <taxon>Eukaryota</taxon>
        <taxon>Fungi</taxon>
        <taxon>Dikarya</taxon>
        <taxon>Ascomycota</taxon>
        <taxon>Pezizomycotina</taxon>
        <taxon>Sordariomycetes</taxon>
        <taxon>Sordariomycetidae</taxon>
        <taxon>Coniochaetales</taxon>
        <taxon>Coniochaetaceae</taxon>
        <taxon>Coniochaeta</taxon>
    </lineage>
</organism>
<dbReference type="PANTHER" id="PTHR11362:SF141">
    <property type="entry name" value="PHOSPHATIDYLETHANOLAMINE-BINDING PROTEIN"/>
    <property type="match status" value="1"/>
</dbReference>
<dbReference type="AlphaFoldDB" id="A0A1J7IQJ9"/>
<dbReference type="InterPro" id="IPR036610">
    <property type="entry name" value="PEBP-like_sf"/>
</dbReference>
<keyword evidence="2" id="KW-0732">Signal</keyword>
<dbReference type="InterPro" id="IPR035810">
    <property type="entry name" value="PEBP_euk"/>
</dbReference>
<dbReference type="InterPro" id="IPR008914">
    <property type="entry name" value="PEBP"/>
</dbReference>
<dbReference type="EMBL" id="KV875097">
    <property type="protein sequence ID" value="OIW29903.1"/>
    <property type="molecule type" value="Genomic_DNA"/>
</dbReference>
<proteinExistence type="predicted"/>
<dbReference type="Gene3D" id="3.90.280.10">
    <property type="entry name" value="PEBP-like"/>
    <property type="match status" value="1"/>
</dbReference>
<sequence length="266" mass="26669">MVLSRSAAVLVAAVTGCLAKTPAGFEPASNTDLIVEFSSIAALNGAVLPKEVTATQPRVGTTTRLTGTSYAVIMIDLDIPTNTSSTNTLLHWMQTGLTPATSPTMLNTTRGQNMVFLLQNTTQTSPAAPYIGPGPPARTPLSHRYTQILVDTSAVTKQATSALETAAETRLGFDAMTVLMQAGLAAKVVAGNSFNVTNPGPAQNTNGGGFTNSTTGSSGGKGATGTGSVSSPSASSTFVTGAGSVTGPSSGFVLALLGAGAVFLGL</sequence>
<dbReference type="CDD" id="cd00866">
    <property type="entry name" value="PEBP_euk"/>
    <property type="match status" value="1"/>
</dbReference>
<evidence type="ECO:0000313" key="4">
    <source>
        <dbReference type="Proteomes" id="UP000182658"/>
    </source>
</evidence>
<keyword evidence="4" id="KW-1185">Reference proteome</keyword>
<feature type="signal peptide" evidence="2">
    <location>
        <begin position="1"/>
        <end position="19"/>
    </location>
</feature>
<dbReference type="PROSITE" id="PS51257">
    <property type="entry name" value="PROKAR_LIPOPROTEIN"/>
    <property type="match status" value="1"/>
</dbReference>
<dbReference type="GO" id="GO:0030162">
    <property type="term" value="P:regulation of proteolysis"/>
    <property type="evidence" value="ECO:0007669"/>
    <property type="project" value="TreeGrafter"/>
</dbReference>
<protein>
    <submittedName>
        <fullName evidence="3">PEBP-like protein</fullName>
    </submittedName>
</protein>
<evidence type="ECO:0000313" key="3">
    <source>
        <dbReference type="EMBL" id="OIW29903.1"/>
    </source>
</evidence>
<dbReference type="GO" id="GO:0046578">
    <property type="term" value="P:regulation of Ras protein signal transduction"/>
    <property type="evidence" value="ECO:0007669"/>
    <property type="project" value="TreeGrafter"/>
</dbReference>
<feature type="region of interest" description="Disordered" evidence="1">
    <location>
        <begin position="199"/>
        <end position="239"/>
    </location>
</feature>
<dbReference type="Proteomes" id="UP000182658">
    <property type="component" value="Unassembled WGS sequence"/>
</dbReference>
<gene>
    <name evidence="3" type="ORF">CONLIGDRAFT_350545</name>
</gene>
<dbReference type="InParanoid" id="A0A1J7IQJ9"/>
<dbReference type="PANTHER" id="PTHR11362">
    <property type="entry name" value="PHOSPHATIDYLETHANOLAMINE-BINDING PROTEIN"/>
    <property type="match status" value="1"/>
</dbReference>
<dbReference type="SUPFAM" id="SSF49777">
    <property type="entry name" value="PEBP-like"/>
    <property type="match status" value="1"/>
</dbReference>
<reference evidence="3 4" key="1">
    <citation type="submission" date="2016-10" db="EMBL/GenBank/DDBJ databases">
        <title>Draft genome sequence of Coniochaeta ligniaria NRRL30616, a lignocellulolytic fungus for bioabatement of inhibitors in plant biomass hydrolysates.</title>
        <authorList>
            <consortium name="DOE Joint Genome Institute"/>
            <person name="Jimenez D.J."/>
            <person name="Hector R.E."/>
            <person name="Riley R."/>
            <person name="Sun H."/>
            <person name="Grigoriev I.V."/>
            <person name="Van Elsas J.D."/>
            <person name="Nichols N.N."/>
        </authorList>
    </citation>
    <scope>NUCLEOTIDE SEQUENCE [LARGE SCALE GENOMIC DNA]</scope>
    <source>
        <strain evidence="3 4">NRRL 30616</strain>
    </source>
</reference>